<feature type="domain" description="Reverse transcriptase RNase H-like" evidence="8">
    <location>
        <begin position="109"/>
        <end position="214"/>
    </location>
</feature>
<dbReference type="Gene3D" id="3.30.70.270">
    <property type="match status" value="1"/>
</dbReference>
<evidence type="ECO:0008006" key="11">
    <source>
        <dbReference type="Google" id="ProtNLM"/>
    </source>
</evidence>
<evidence type="ECO:0000256" key="3">
    <source>
        <dbReference type="ARBA" id="ARBA00022722"/>
    </source>
</evidence>
<dbReference type="InterPro" id="IPR041373">
    <property type="entry name" value="RT_RNaseH"/>
</dbReference>
<dbReference type="GO" id="GO:0003964">
    <property type="term" value="F:RNA-directed DNA polymerase activity"/>
    <property type="evidence" value="ECO:0007669"/>
    <property type="project" value="UniProtKB-KW"/>
</dbReference>
<dbReference type="InterPro" id="IPR043502">
    <property type="entry name" value="DNA/RNA_pol_sf"/>
</dbReference>
<keyword evidence="1" id="KW-0808">Transferase</keyword>
<dbReference type="EMBL" id="AVOT02001499">
    <property type="protein sequence ID" value="MBW0467142.1"/>
    <property type="molecule type" value="Genomic_DNA"/>
</dbReference>
<name>A0A9Q3GHY2_9BASI</name>
<comment type="caution">
    <text evidence="9">The sequence shown here is derived from an EMBL/GenBank/DDBJ whole genome shotgun (WGS) entry which is preliminary data.</text>
</comment>
<dbReference type="PANTHER" id="PTHR37984">
    <property type="entry name" value="PROTEIN CBG26694"/>
    <property type="match status" value="1"/>
</dbReference>
<keyword evidence="10" id="KW-1185">Reference proteome</keyword>
<sequence>MVVYIDDILIHSETWEDHWQYIDRVPSKCTPINLKISPQKCNFGQQELLALGHKVSGLSLAIDQNKVAAVLLKSVPKNIKEMQYSLGRDAYERIKDELTNAPVVSLPEFEMTFKLYINAACSQGLGTALHQRHIVDGESREGVICHISRQLKYSDARYGATQNECLCLVWDLEKLHYYVEGAVFEVYTDCTALNSLLNINTTNRHMLRWQIGIQDKSVRFLPCHKEDTEMDTALLFWYNIISTCGVPEIIISGRDPKFTTEFWTNLYDMLGTKRSSSTAYHSQTDGLAEGMIQTMEDILRRFCAYGMEYKDHEGYTPDWVTLLPVV</sequence>
<dbReference type="GO" id="GO:0004519">
    <property type="term" value="F:endonuclease activity"/>
    <property type="evidence" value="ECO:0007669"/>
    <property type="project" value="UniProtKB-KW"/>
</dbReference>
<dbReference type="InterPro" id="IPR043128">
    <property type="entry name" value="Rev_trsase/Diguanyl_cyclase"/>
</dbReference>
<accession>A0A9Q3GHY2</accession>
<evidence type="ECO:0000256" key="4">
    <source>
        <dbReference type="ARBA" id="ARBA00022759"/>
    </source>
</evidence>
<reference evidence="9" key="1">
    <citation type="submission" date="2021-03" db="EMBL/GenBank/DDBJ databases">
        <title>Draft genome sequence of rust myrtle Austropuccinia psidii MF-1, a brazilian biotype.</title>
        <authorList>
            <person name="Quecine M.C."/>
            <person name="Pachon D.M.R."/>
            <person name="Bonatelli M.L."/>
            <person name="Correr F.H."/>
            <person name="Franceschini L.M."/>
            <person name="Leite T.F."/>
            <person name="Margarido G.R.A."/>
            <person name="Almeida C.A."/>
            <person name="Ferrarezi J.A."/>
            <person name="Labate C.A."/>
        </authorList>
    </citation>
    <scope>NUCLEOTIDE SEQUENCE</scope>
    <source>
        <strain evidence="9">MF-1</strain>
    </source>
</reference>
<keyword evidence="2" id="KW-0548">Nucleotidyltransferase</keyword>
<evidence type="ECO:0000313" key="9">
    <source>
        <dbReference type="EMBL" id="MBW0467142.1"/>
    </source>
</evidence>
<dbReference type="InterPro" id="IPR012337">
    <property type="entry name" value="RNaseH-like_sf"/>
</dbReference>
<protein>
    <recommendedName>
        <fullName evidence="11">Integrase catalytic domain-containing protein</fullName>
    </recommendedName>
</protein>
<evidence type="ECO:0000259" key="8">
    <source>
        <dbReference type="Pfam" id="PF17917"/>
    </source>
</evidence>
<evidence type="ECO:0000256" key="1">
    <source>
        <dbReference type="ARBA" id="ARBA00022679"/>
    </source>
</evidence>
<evidence type="ECO:0000256" key="2">
    <source>
        <dbReference type="ARBA" id="ARBA00022695"/>
    </source>
</evidence>
<dbReference type="Pfam" id="PF17917">
    <property type="entry name" value="RT_RNaseH"/>
    <property type="match status" value="1"/>
</dbReference>
<dbReference type="InterPro" id="IPR036397">
    <property type="entry name" value="RNaseH_sf"/>
</dbReference>
<keyword evidence="6" id="KW-0695">RNA-directed DNA polymerase</keyword>
<dbReference type="AlphaFoldDB" id="A0A9Q3GHY2"/>
<dbReference type="Gene3D" id="3.30.420.10">
    <property type="entry name" value="Ribonuclease H-like superfamily/Ribonuclease H"/>
    <property type="match status" value="1"/>
</dbReference>
<keyword evidence="4" id="KW-0255">Endonuclease</keyword>
<dbReference type="GO" id="GO:0003676">
    <property type="term" value="F:nucleic acid binding"/>
    <property type="evidence" value="ECO:0007669"/>
    <property type="project" value="InterPro"/>
</dbReference>
<keyword evidence="3" id="KW-0540">Nuclease</keyword>
<gene>
    <name evidence="9" type="ORF">O181_006857</name>
</gene>
<feature type="domain" description="Reverse transcriptase" evidence="7">
    <location>
        <begin position="1"/>
        <end position="55"/>
    </location>
</feature>
<dbReference type="PANTHER" id="PTHR37984:SF5">
    <property type="entry name" value="PROTEIN NYNRIN-LIKE"/>
    <property type="match status" value="1"/>
</dbReference>
<dbReference type="GO" id="GO:0016787">
    <property type="term" value="F:hydrolase activity"/>
    <property type="evidence" value="ECO:0007669"/>
    <property type="project" value="UniProtKB-KW"/>
</dbReference>
<dbReference type="SUPFAM" id="SSF56672">
    <property type="entry name" value="DNA/RNA polymerases"/>
    <property type="match status" value="1"/>
</dbReference>
<evidence type="ECO:0000256" key="5">
    <source>
        <dbReference type="ARBA" id="ARBA00022801"/>
    </source>
</evidence>
<evidence type="ECO:0000313" key="10">
    <source>
        <dbReference type="Proteomes" id="UP000765509"/>
    </source>
</evidence>
<dbReference type="InterPro" id="IPR000477">
    <property type="entry name" value="RT_dom"/>
</dbReference>
<dbReference type="OrthoDB" id="3863715at2759"/>
<evidence type="ECO:0000259" key="7">
    <source>
        <dbReference type="Pfam" id="PF00078"/>
    </source>
</evidence>
<proteinExistence type="predicted"/>
<dbReference type="InterPro" id="IPR050951">
    <property type="entry name" value="Retrovirus_Pol_polyprotein"/>
</dbReference>
<dbReference type="Proteomes" id="UP000765509">
    <property type="component" value="Unassembled WGS sequence"/>
</dbReference>
<dbReference type="SUPFAM" id="SSF53098">
    <property type="entry name" value="Ribonuclease H-like"/>
    <property type="match status" value="1"/>
</dbReference>
<evidence type="ECO:0000256" key="6">
    <source>
        <dbReference type="ARBA" id="ARBA00022918"/>
    </source>
</evidence>
<organism evidence="9 10">
    <name type="scientific">Austropuccinia psidii MF-1</name>
    <dbReference type="NCBI Taxonomy" id="1389203"/>
    <lineage>
        <taxon>Eukaryota</taxon>
        <taxon>Fungi</taxon>
        <taxon>Dikarya</taxon>
        <taxon>Basidiomycota</taxon>
        <taxon>Pucciniomycotina</taxon>
        <taxon>Pucciniomycetes</taxon>
        <taxon>Pucciniales</taxon>
        <taxon>Sphaerophragmiaceae</taxon>
        <taxon>Austropuccinia</taxon>
    </lineage>
</organism>
<dbReference type="Pfam" id="PF00078">
    <property type="entry name" value="RVT_1"/>
    <property type="match status" value="1"/>
</dbReference>
<keyword evidence="5" id="KW-0378">Hydrolase</keyword>